<evidence type="ECO:0000313" key="2">
    <source>
        <dbReference type="Proteomes" id="UP001234297"/>
    </source>
</evidence>
<gene>
    <name evidence="1" type="ORF">MRB53_021737</name>
</gene>
<sequence>MASSNIKRFNGRRQKCGLCGFSTSSLIACIKMSEDNVQPEMKTLSPEMKTFIDNYNRENEQDNVRYPLKDMFEQIKSDLDTIYDAITSHQYFFRGDTDKMREMRESVRNLNELLNKCLTISKKQRGSSKNCLNYSPADLFRAKTARDKLQKIMPGLKETRAEVEKYMMEKFNISKDVQWTSGDFDESKIYGWDDQAKEIIKSLVKENKEGLNVVGIVGMFGTGKTTLAQKIFVSDEVMDHFPLRLWVWVSEKCDREELLRRMLDNLGVEEDHIEDMLKVDPKLKKVGVLLFLVHLELLRKRYLIVFDDVVKVEEPWHCELDKEPPEDKEWTGRLAYGLPKGYGSAIIITSSKEDDARKMVGAGDIFTPERLLKEDGWTLFKSSFEEVTGKPFEDTNLENLWKEITHKCDGLPIALKAAGKSMAEAVIQKEKEKVQAEKQKEEEAIKAESSDQSNA</sequence>
<proteinExistence type="predicted"/>
<dbReference type="EMBL" id="CM056814">
    <property type="protein sequence ID" value="KAJ8628430.1"/>
    <property type="molecule type" value="Genomic_DNA"/>
</dbReference>
<protein>
    <submittedName>
        <fullName evidence="1">Uncharacterized protein</fullName>
    </submittedName>
</protein>
<evidence type="ECO:0000313" key="1">
    <source>
        <dbReference type="EMBL" id="KAJ8628430.1"/>
    </source>
</evidence>
<comment type="caution">
    <text evidence="1">The sequence shown here is derived from an EMBL/GenBank/DDBJ whole genome shotgun (WGS) entry which is preliminary data.</text>
</comment>
<name>A0ACC2L569_PERAE</name>
<reference evidence="1 2" key="1">
    <citation type="journal article" date="2022" name="Hortic Res">
        <title>A haplotype resolved chromosomal level avocado genome allows analysis of novel avocado genes.</title>
        <authorList>
            <person name="Nath O."/>
            <person name="Fletcher S.J."/>
            <person name="Hayward A."/>
            <person name="Shaw L.M."/>
            <person name="Masouleh A.K."/>
            <person name="Furtado A."/>
            <person name="Henry R.J."/>
            <person name="Mitter N."/>
        </authorList>
    </citation>
    <scope>NUCLEOTIDE SEQUENCE [LARGE SCALE GENOMIC DNA]</scope>
    <source>
        <strain evidence="2">cv. Hass</strain>
    </source>
</reference>
<accession>A0ACC2L569</accession>
<dbReference type="Proteomes" id="UP001234297">
    <property type="component" value="Chromosome 6"/>
</dbReference>
<organism evidence="1 2">
    <name type="scientific">Persea americana</name>
    <name type="common">Avocado</name>
    <dbReference type="NCBI Taxonomy" id="3435"/>
    <lineage>
        <taxon>Eukaryota</taxon>
        <taxon>Viridiplantae</taxon>
        <taxon>Streptophyta</taxon>
        <taxon>Embryophyta</taxon>
        <taxon>Tracheophyta</taxon>
        <taxon>Spermatophyta</taxon>
        <taxon>Magnoliopsida</taxon>
        <taxon>Magnoliidae</taxon>
        <taxon>Laurales</taxon>
        <taxon>Lauraceae</taxon>
        <taxon>Persea</taxon>
    </lineage>
</organism>
<keyword evidence="2" id="KW-1185">Reference proteome</keyword>